<name>A0A0F7L3Q3_9VIRU</name>
<organism evidence="2">
    <name type="scientific">uncultured marine virus</name>
    <dbReference type="NCBI Taxonomy" id="186617"/>
    <lineage>
        <taxon>Viruses</taxon>
        <taxon>environmental samples</taxon>
    </lineage>
</organism>
<reference evidence="2" key="2">
    <citation type="submission" date="2015-03" db="EMBL/GenBank/DDBJ databases">
        <authorList>
            <person name="Chow C.-E.T."/>
            <person name="Winget D.M."/>
            <person name="White R.A.III."/>
            <person name="Hallam S.J."/>
            <person name="Suttle C.A."/>
        </authorList>
    </citation>
    <scope>NUCLEOTIDE SEQUENCE</scope>
    <source>
        <strain evidence="2">Anoxic3_4</strain>
    </source>
</reference>
<evidence type="ECO:0000256" key="1">
    <source>
        <dbReference type="SAM" id="Phobius"/>
    </source>
</evidence>
<feature type="transmembrane region" description="Helical" evidence="1">
    <location>
        <begin position="12"/>
        <end position="35"/>
    </location>
</feature>
<reference evidence="2" key="1">
    <citation type="journal article" date="2015" name="Front. Microbiol.">
        <title>Combining genomic sequencing methods to explore viral diversity and reveal potential virus-host interactions.</title>
        <authorList>
            <person name="Chow C.E."/>
            <person name="Winget D.M."/>
            <person name="White R.A.III."/>
            <person name="Hallam S.J."/>
            <person name="Suttle C.A."/>
        </authorList>
    </citation>
    <scope>NUCLEOTIDE SEQUENCE</scope>
    <source>
        <strain evidence="2">Anoxic3_4</strain>
    </source>
</reference>
<keyword evidence="1" id="KW-0472">Membrane</keyword>
<accession>A0A0F7L3Q3</accession>
<keyword evidence="1" id="KW-1133">Transmembrane helix</keyword>
<proteinExistence type="predicted"/>
<keyword evidence="1" id="KW-0812">Transmembrane</keyword>
<sequence length="92" mass="10714">MTTESRQPKKPVYLWAVAKTVFYICIALALLTLTVRFLPGDSEEMSAADDAQYECGIEIYERFSDEDLEFLFGEDYMMVVFFDLCRQEEDTN</sequence>
<evidence type="ECO:0000313" key="2">
    <source>
        <dbReference type="EMBL" id="AKH46112.1"/>
    </source>
</evidence>
<protein>
    <submittedName>
        <fullName evidence="2">Uncharacterized protein</fullName>
    </submittedName>
</protein>
<dbReference type="EMBL" id="KR029579">
    <property type="protein sequence ID" value="AKH46112.1"/>
    <property type="molecule type" value="Genomic_DNA"/>
</dbReference>